<protein>
    <submittedName>
        <fullName evidence="2">Uncharacterized protein</fullName>
    </submittedName>
</protein>
<sequence length="71" mass="8127">MHCSGTLEVIAEVHTPSEKKYGVLTTVKNDSLRVKVGRRRTVDSNNSSEKENIEPNKMKRPRFGKKQVMKK</sequence>
<feature type="region of interest" description="Disordered" evidence="1">
    <location>
        <begin position="39"/>
        <end position="71"/>
    </location>
</feature>
<reference evidence="2" key="1">
    <citation type="submission" date="2022-03" db="EMBL/GenBank/DDBJ databases">
        <authorList>
            <person name="Martin H S."/>
        </authorList>
    </citation>
    <scope>NUCLEOTIDE SEQUENCE</scope>
</reference>
<evidence type="ECO:0000256" key="1">
    <source>
        <dbReference type="SAM" id="MobiDB-lite"/>
    </source>
</evidence>
<evidence type="ECO:0000313" key="3">
    <source>
        <dbReference type="Proteomes" id="UP000837857"/>
    </source>
</evidence>
<accession>A0ABN8J5I1</accession>
<proteinExistence type="predicted"/>
<keyword evidence="3" id="KW-1185">Reference proteome</keyword>
<gene>
    <name evidence="2" type="ORF">IPOD504_LOCUS17260</name>
</gene>
<name>A0ABN8J5I1_9NEOP</name>
<organism evidence="2 3">
    <name type="scientific">Iphiclides podalirius</name>
    <name type="common">scarce swallowtail</name>
    <dbReference type="NCBI Taxonomy" id="110791"/>
    <lineage>
        <taxon>Eukaryota</taxon>
        <taxon>Metazoa</taxon>
        <taxon>Ecdysozoa</taxon>
        <taxon>Arthropoda</taxon>
        <taxon>Hexapoda</taxon>
        <taxon>Insecta</taxon>
        <taxon>Pterygota</taxon>
        <taxon>Neoptera</taxon>
        <taxon>Endopterygota</taxon>
        <taxon>Lepidoptera</taxon>
        <taxon>Glossata</taxon>
        <taxon>Ditrysia</taxon>
        <taxon>Papilionoidea</taxon>
        <taxon>Papilionidae</taxon>
        <taxon>Papilioninae</taxon>
        <taxon>Iphiclides</taxon>
    </lineage>
</organism>
<evidence type="ECO:0000313" key="2">
    <source>
        <dbReference type="EMBL" id="CAH2076380.1"/>
    </source>
</evidence>
<dbReference type="Proteomes" id="UP000837857">
    <property type="component" value="Chromosome 9"/>
</dbReference>
<feature type="non-terminal residue" evidence="2">
    <location>
        <position position="71"/>
    </location>
</feature>
<feature type="compositionally biased region" description="Basic and acidic residues" evidence="1">
    <location>
        <begin position="48"/>
        <end position="57"/>
    </location>
</feature>
<dbReference type="EMBL" id="OW152821">
    <property type="protein sequence ID" value="CAH2076380.1"/>
    <property type="molecule type" value="Genomic_DNA"/>
</dbReference>
<feature type="compositionally biased region" description="Basic residues" evidence="1">
    <location>
        <begin position="58"/>
        <end position="71"/>
    </location>
</feature>